<accession>A0AAV7MQM0</accession>
<sequence>MRLVAETRDCCNLSLLAAASFGGSRGKLSLMAESMPLVSKIPSDTGDLPSVTNLTRHGTFVDLSLLMRLRTAVTLVLLFVRISRGAVSRLLSLHATALKRMFYGKRVSVMDTLKLLVKDQKSAFL</sequence>
<proteinExistence type="predicted"/>
<keyword evidence="2" id="KW-1185">Reference proteome</keyword>
<name>A0AAV7MQM0_PLEWA</name>
<organism evidence="1 2">
    <name type="scientific">Pleurodeles waltl</name>
    <name type="common">Iberian ribbed newt</name>
    <dbReference type="NCBI Taxonomy" id="8319"/>
    <lineage>
        <taxon>Eukaryota</taxon>
        <taxon>Metazoa</taxon>
        <taxon>Chordata</taxon>
        <taxon>Craniata</taxon>
        <taxon>Vertebrata</taxon>
        <taxon>Euteleostomi</taxon>
        <taxon>Amphibia</taxon>
        <taxon>Batrachia</taxon>
        <taxon>Caudata</taxon>
        <taxon>Salamandroidea</taxon>
        <taxon>Salamandridae</taxon>
        <taxon>Pleurodelinae</taxon>
        <taxon>Pleurodeles</taxon>
    </lineage>
</organism>
<dbReference type="EMBL" id="JANPWB010000014">
    <property type="protein sequence ID" value="KAJ1102530.1"/>
    <property type="molecule type" value="Genomic_DNA"/>
</dbReference>
<protein>
    <submittedName>
        <fullName evidence="1">Uncharacterized protein</fullName>
    </submittedName>
</protein>
<comment type="caution">
    <text evidence="1">The sequence shown here is derived from an EMBL/GenBank/DDBJ whole genome shotgun (WGS) entry which is preliminary data.</text>
</comment>
<gene>
    <name evidence="1" type="ORF">NDU88_007575</name>
</gene>
<reference evidence="1" key="1">
    <citation type="journal article" date="2022" name="bioRxiv">
        <title>Sequencing and chromosome-scale assembly of the giantPleurodeles waltlgenome.</title>
        <authorList>
            <person name="Brown T."/>
            <person name="Elewa A."/>
            <person name="Iarovenko S."/>
            <person name="Subramanian E."/>
            <person name="Araus A.J."/>
            <person name="Petzold A."/>
            <person name="Susuki M."/>
            <person name="Suzuki K.-i.T."/>
            <person name="Hayashi T."/>
            <person name="Toyoda A."/>
            <person name="Oliveira C."/>
            <person name="Osipova E."/>
            <person name="Leigh N.D."/>
            <person name="Simon A."/>
            <person name="Yun M.H."/>
        </authorList>
    </citation>
    <scope>NUCLEOTIDE SEQUENCE</scope>
    <source>
        <strain evidence="1">20211129_DDA</strain>
        <tissue evidence="1">Liver</tissue>
    </source>
</reference>
<dbReference type="Proteomes" id="UP001066276">
    <property type="component" value="Chromosome 10"/>
</dbReference>
<evidence type="ECO:0000313" key="1">
    <source>
        <dbReference type="EMBL" id="KAJ1102530.1"/>
    </source>
</evidence>
<evidence type="ECO:0000313" key="2">
    <source>
        <dbReference type="Proteomes" id="UP001066276"/>
    </source>
</evidence>
<dbReference type="AlphaFoldDB" id="A0AAV7MQM0"/>